<dbReference type="AlphaFoldDB" id="A0AAV7ICK1"/>
<keyword evidence="3" id="KW-1185">Reference proteome</keyword>
<accession>A0AAV7ICK1</accession>
<evidence type="ECO:0000313" key="2">
    <source>
        <dbReference type="EMBL" id="KAH0548842.1"/>
    </source>
</evidence>
<feature type="transmembrane region" description="Helical" evidence="1">
    <location>
        <begin position="6"/>
        <end position="29"/>
    </location>
</feature>
<organism evidence="2 3">
    <name type="scientific">Cotesia glomerata</name>
    <name type="common">Lepidopteran parasitic wasp</name>
    <name type="synonym">Apanteles glomeratus</name>
    <dbReference type="NCBI Taxonomy" id="32391"/>
    <lineage>
        <taxon>Eukaryota</taxon>
        <taxon>Metazoa</taxon>
        <taxon>Ecdysozoa</taxon>
        <taxon>Arthropoda</taxon>
        <taxon>Hexapoda</taxon>
        <taxon>Insecta</taxon>
        <taxon>Pterygota</taxon>
        <taxon>Neoptera</taxon>
        <taxon>Endopterygota</taxon>
        <taxon>Hymenoptera</taxon>
        <taxon>Apocrita</taxon>
        <taxon>Ichneumonoidea</taxon>
        <taxon>Braconidae</taxon>
        <taxon>Microgastrinae</taxon>
        <taxon>Cotesia</taxon>
    </lineage>
</organism>
<sequence length="703" mass="78257">MDQKIKWSFIIAGTVVIASVAMWGIWYLLKGRKEKLRKDLNKIVEEASTKVVHEFAENTSSSIIRDNASGVFSTVKSVTNKPIEDTDIDTVKTVLQRLFPKKTTDIGGVDKNTIEATENQSKVRDAIKDDDLAKLIINNLVETKIKEKVGSQSEKAAKSATNTEVDKLVEKGSSVDNTTKDKIINTAKEAAKKKLEEIINTTALAEIKEYVKTHGKEVFKQEKLRRTFFRIFRSKVMITCKGVMIIAVLAIWACWVLAKNYRDNEKEKLNGKLIGWVIQASHEVVEEFAEEKGREVLKDSVLVNDVARALSIDNFTADNITNSIDSVAKSVIKPENKKSIMDLKTTDGKVDSAKNKANKIKQDKITAAAEVIIKDLMVKAVRKELEEKCKSEAKLATEDAVKKVVEKEFDDQNDKTNIIKKAKKVAIRKTGEFNADKFNALKEAIKNDAKQALTKSKDMISTTIIYSAIKQTASAIVMFGLAGWIVWLLKKSYQFDYKTLEEEFDDLVEKSSADAVKKFGEEKGDEVSAGDVAEIASGLPKIKILDKDIENAKTGVAKCVKEKDDKDKISEVDKYKANDLAQRKVATEINNKAKVIAKKVMVKMIQEKVGEECKIAAKSATDAEIKQFFEKGSSNENTAKTAISTRAKEAAFNKAKELLQTPKYAIDNEKFKSEAKKALKNAEGTIKRDVVFAAILEVANVTK</sequence>
<gene>
    <name evidence="2" type="ORF">KQX54_003165</name>
</gene>
<dbReference type="EMBL" id="JAHXZJ010001864">
    <property type="protein sequence ID" value="KAH0548842.1"/>
    <property type="molecule type" value="Genomic_DNA"/>
</dbReference>
<keyword evidence="1" id="KW-0472">Membrane</keyword>
<keyword evidence="1" id="KW-0812">Transmembrane</keyword>
<feature type="transmembrane region" description="Helical" evidence="1">
    <location>
        <begin position="464"/>
        <end position="489"/>
    </location>
</feature>
<name>A0AAV7ICK1_COTGL</name>
<dbReference type="Proteomes" id="UP000826195">
    <property type="component" value="Unassembled WGS sequence"/>
</dbReference>
<keyword evidence="1" id="KW-1133">Transmembrane helix</keyword>
<reference evidence="2 3" key="1">
    <citation type="journal article" date="2021" name="J. Hered.">
        <title>A chromosome-level genome assembly of the parasitoid wasp, Cotesia glomerata (Hymenoptera: Braconidae).</title>
        <authorList>
            <person name="Pinto B.J."/>
            <person name="Weis J.J."/>
            <person name="Gamble T."/>
            <person name="Ode P.J."/>
            <person name="Paul R."/>
            <person name="Zaspel J.M."/>
        </authorList>
    </citation>
    <scope>NUCLEOTIDE SEQUENCE [LARGE SCALE GENOMIC DNA]</scope>
    <source>
        <strain evidence="2">CgM1</strain>
    </source>
</reference>
<protein>
    <submittedName>
        <fullName evidence="2">Uncharacterized protein</fullName>
    </submittedName>
</protein>
<proteinExistence type="predicted"/>
<comment type="caution">
    <text evidence="2">The sequence shown here is derived from an EMBL/GenBank/DDBJ whole genome shotgun (WGS) entry which is preliminary data.</text>
</comment>
<feature type="transmembrane region" description="Helical" evidence="1">
    <location>
        <begin position="236"/>
        <end position="258"/>
    </location>
</feature>
<evidence type="ECO:0000313" key="3">
    <source>
        <dbReference type="Proteomes" id="UP000826195"/>
    </source>
</evidence>
<evidence type="ECO:0000256" key="1">
    <source>
        <dbReference type="SAM" id="Phobius"/>
    </source>
</evidence>